<evidence type="ECO:0000313" key="1">
    <source>
        <dbReference type="EMBL" id="TCL69260.1"/>
    </source>
</evidence>
<protein>
    <submittedName>
        <fullName evidence="1">Acetyltransferase (GNAT) family protein</fullName>
    </submittedName>
</protein>
<evidence type="ECO:0000313" key="2">
    <source>
        <dbReference type="Proteomes" id="UP000295455"/>
    </source>
</evidence>
<name>A0A4R1RT82_9FLAO</name>
<gene>
    <name evidence="1" type="ORF">EV196_101696</name>
</gene>
<organism evidence="1 2">
    <name type="scientific">Mariniflexile fucanivorans</name>
    <dbReference type="NCBI Taxonomy" id="264023"/>
    <lineage>
        <taxon>Bacteria</taxon>
        <taxon>Pseudomonadati</taxon>
        <taxon>Bacteroidota</taxon>
        <taxon>Flavobacteriia</taxon>
        <taxon>Flavobacteriales</taxon>
        <taxon>Flavobacteriaceae</taxon>
        <taxon>Mariniflexile</taxon>
    </lineage>
</organism>
<accession>A0A4R1RT82</accession>
<dbReference type="InterPro" id="IPR016181">
    <property type="entry name" value="Acyl_CoA_acyltransferase"/>
</dbReference>
<dbReference type="Proteomes" id="UP000295455">
    <property type="component" value="Unassembled WGS sequence"/>
</dbReference>
<dbReference type="AlphaFoldDB" id="A0A4R1RT82"/>
<keyword evidence="1" id="KW-0808">Transferase</keyword>
<dbReference type="Gene3D" id="3.40.630.30">
    <property type="match status" value="1"/>
</dbReference>
<dbReference type="OrthoDB" id="240921at2"/>
<sequence>MKSFKIYYAVANLPNYWDKVVAHDIFLQTSYLKALEDASPKNIQLFYVGIFSEDILVGVAIIQRVQLYLKDMFRTINVSCAKEFCRDVVSKILKGNILVVGNLTHTGQHGVFFQKENISQIAYLNLVYNALETIKNYIKTNQNKTIRAIMFKDYFLDDTIHLEPDFFNQHKLHKVNVQPNMILEFIPNWLSFNDYINALNKKYRNRYKTARKKLNGITCTELGLEAIKTNSKSLHALYLNVSNNAKFNTFILPENHFYSLKLQLENRFRVFGYYLNEELIGFFTLIENERHLETYFLGYDEAHQYKNQLYLNMLYSMLEFGINNQFKTVVYARTAMEIKSSVGAKPIPMVVYIKHTNSFINAVLKQVFGLMNPKQEWEERHPFL</sequence>
<dbReference type="SUPFAM" id="SSF55729">
    <property type="entry name" value="Acyl-CoA N-acyltransferases (Nat)"/>
    <property type="match status" value="1"/>
</dbReference>
<dbReference type="EMBL" id="SLUP01000001">
    <property type="protein sequence ID" value="TCL69260.1"/>
    <property type="molecule type" value="Genomic_DNA"/>
</dbReference>
<dbReference type="GO" id="GO:0016740">
    <property type="term" value="F:transferase activity"/>
    <property type="evidence" value="ECO:0007669"/>
    <property type="project" value="UniProtKB-KW"/>
</dbReference>
<proteinExistence type="predicted"/>
<reference evidence="1 2" key="1">
    <citation type="submission" date="2019-03" db="EMBL/GenBank/DDBJ databases">
        <title>Genomic Encyclopedia of Type Strains, Phase IV (KMG-IV): sequencing the most valuable type-strain genomes for metagenomic binning, comparative biology and taxonomic classification.</title>
        <authorList>
            <person name="Goeker M."/>
        </authorList>
    </citation>
    <scope>NUCLEOTIDE SEQUENCE [LARGE SCALE GENOMIC DNA]</scope>
    <source>
        <strain evidence="1 2">DSM 18792</strain>
    </source>
</reference>
<keyword evidence="2" id="KW-1185">Reference proteome</keyword>
<comment type="caution">
    <text evidence="1">The sequence shown here is derived from an EMBL/GenBank/DDBJ whole genome shotgun (WGS) entry which is preliminary data.</text>
</comment>
<dbReference type="RefSeq" id="WP_132214876.1">
    <property type="nucleotide sequence ID" value="NZ_OX156936.1"/>
</dbReference>